<dbReference type="AlphaFoldDB" id="A0A538THI1"/>
<dbReference type="EMBL" id="VBOZ01000033">
    <property type="protein sequence ID" value="TMQ63077.1"/>
    <property type="molecule type" value="Genomic_DNA"/>
</dbReference>
<name>A0A538THI1_UNCEI</name>
<evidence type="ECO:0000313" key="1">
    <source>
        <dbReference type="EMBL" id="TMQ63077.1"/>
    </source>
</evidence>
<evidence type="ECO:0000313" key="2">
    <source>
        <dbReference type="Proteomes" id="UP000317691"/>
    </source>
</evidence>
<accession>A0A538THI1</accession>
<comment type="caution">
    <text evidence="1">The sequence shown here is derived from an EMBL/GenBank/DDBJ whole genome shotgun (WGS) entry which is preliminary data.</text>
</comment>
<gene>
    <name evidence="1" type="ORF">E6K79_10520</name>
</gene>
<sequence>MLLAVVVAGCGIFDPKRSSGKPPELPPEYEIPFYPGAVLSNLEMAYSHRDSVGYKALYDSSYVGTSQDLNDPPGTTPISLTYADEVAHVARLASKPSITSAYMNLGPQSSWTRLESNDPSHPEWAVIQIAGASLTVRVTEGTDEYVATGSTEFFEFAFKPTTPAPISTTDTLWNIVRWRETRAEGP</sequence>
<organism evidence="1 2">
    <name type="scientific">Eiseniibacteriota bacterium</name>
    <dbReference type="NCBI Taxonomy" id="2212470"/>
    <lineage>
        <taxon>Bacteria</taxon>
        <taxon>Candidatus Eiseniibacteriota</taxon>
    </lineage>
</organism>
<protein>
    <submittedName>
        <fullName evidence="1">Uncharacterized protein</fullName>
    </submittedName>
</protein>
<proteinExistence type="predicted"/>
<dbReference type="Proteomes" id="UP000317691">
    <property type="component" value="Unassembled WGS sequence"/>
</dbReference>
<reference evidence="1 2" key="1">
    <citation type="journal article" date="2019" name="Nat. Microbiol.">
        <title>Mediterranean grassland soil C-N compound turnover is dependent on rainfall and depth, and is mediated by genomically divergent microorganisms.</title>
        <authorList>
            <person name="Diamond S."/>
            <person name="Andeer P.F."/>
            <person name="Li Z."/>
            <person name="Crits-Christoph A."/>
            <person name="Burstein D."/>
            <person name="Anantharaman K."/>
            <person name="Lane K.R."/>
            <person name="Thomas B.C."/>
            <person name="Pan C."/>
            <person name="Northen T.R."/>
            <person name="Banfield J.F."/>
        </authorList>
    </citation>
    <scope>NUCLEOTIDE SEQUENCE [LARGE SCALE GENOMIC DNA]</scope>
    <source>
        <strain evidence="1">WS_9</strain>
    </source>
</reference>